<evidence type="ECO:0000313" key="3">
    <source>
        <dbReference type="Proteomes" id="UP001233172"/>
    </source>
</evidence>
<proteinExistence type="predicted"/>
<feature type="compositionally biased region" description="Polar residues" evidence="1">
    <location>
        <begin position="300"/>
        <end position="309"/>
    </location>
</feature>
<feature type="region of interest" description="Disordered" evidence="1">
    <location>
        <begin position="204"/>
        <end position="224"/>
    </location>
</feature>
<reference evidence="2" key="2">
    <citation type="submission" date="2023-04" db="EMBL/GenBank/DDBJ databases">
        <authorList>
            <person name="Bu L."/>
            <person name="Lu L."/>
            <person name="Laidemitt M.R."/>
            <person name="Zhang S.M."/>
            <person name="Mutuku M."/>
            <person name="Mkoji G."/>
            <person name="Steinauer M."/>
            <person name="Loker E.S."/>
        </authorList>
    </citation>
    <scope>NUCLEOTIDE SEQUENCE</scope>
    <source>
        <strain evidence="2">KasaAsao</strain>
        <tissue evidence="2">Whole Snail</tissue>
    </source>
</reference>
<feature type="compositionally biased region" description="Polar residues" evidence="1">
    <location>
        <begin position="147"/>
        <end position="169"/>
    </location>
</feature>
<sequence length="503" mass="57640">MASTDVPDTEHLRLRIVEMVKNQSRGDVTLAKTRAQVPKTFEKTESVRNTVLLQQGQLKPDTVTDRSTSAQYRALLTAYRSKSRAAAWLIKRFHKRQDIHADSAQLTKNAKAPDRQFDHDHVFPVNQTLELSKLKARNVNHPLDGSIKTQEQHSNQASATFNKNSDSSFVNLRSDQKSRIIVSEAVKPENKRVTPMKSNTVLFRGDNDISYDPRKDKPRGFNKMEDSYSAEPVFLKDDRRKGIFSASLENFKKRLQLASNKINMLNEDKENRAEKLNDPFVYRPLNQVPHPPALPRNAREVNQSSQVDQASVKKPKSGKENVDFNTFVKLENGQETRKESLIAQKSSHAQRFLNSGSHTPQLDEPQTKRDILYRNRKPLSRIGENESENVQARTSTSRVRVTPAPLTMHNLRVHDSLQSAYERRNKRLNQLQPTQLQLQQQVMEGGSFVAVPGDRMWQWLDEVTLESTSDPTVVTVIALNSSRDQMKRMETPRLLKERMEIFV</sequence>
<protein>
    <submittedName>
        <fullName evidence="2">Uncharacterized protein</fullName>
    </submittedName>
</protein>
<dbReference type="Proteomes" id="UP001233172">
    <property type="component" value="Unassembled WGS sequence"/>
</dbReference>
<feature type="region of interest" description="Disordered" evidence="1">
    <location>
        <begin position="144"/>
        <end position="169"/>
    </location>
</feature>
<feature type="compositionally biased region" description="Basic and acidic residues" evidence="1">
    <location>
        <begin position="205"/>
        <end position="224"/>
    </location>
</feature>
<gene>
    <name evidence="2" type="ORF">Bpfe_027726</name>
</gene>
<accession>A0AAD8EWB4</accession>
<keyword evidence="3" id="KW-1185">Reference proteome</keyword>
<feature type="region of interest" description="Disordered" evidence="1">
    <location>
        <begin position="348"/>
        <end position="400"/>
    </location>
</feature>
<organism evidence="2 3">
    <name type="scientific">Biomphalaria pfeifferi</name>
    <name type="common">Bloodfluke planorb</name>
    <name type="synonym">Freshwater snail</name>
    <dbReference type="NCBI Taxonomy" id="112525"/>
    <lineage>
        <taxon>Eukaryota</taxon>
        <taxon>Metazoa</taxon>
        <taxon>Spiralia</taxon>
        <taxon>Lophotrochozoa</taxon>
        <taxon>Mollusca</taxon>
        <taxon>Gastropoda</taxon>
        <taxon>Heterobranchia</taxon>
        <taxon>Euthyneura</taxon>
        <taxon>Panpulmonata</taxon>
        <taxon>Hygrophila</taxon>
        <taxon>Lymnaeoidea</taxon>
        <taxon>Planorbidae</taxon>
        <taxon>Biomphalaria</taxon>
    </lineage>
</organism>
<feature type="compositionally biased region" description="Polar residues" evidence="1">
    <location>
        <begin position="388"/>
        <end position="399"/>
    </location>
</feature>
<reference evidence="2" key="1">
    <citation type="journal article" date="2023" name="PLoS Negl. Trop. Dis.">
        <title>A genome sequence for Biomphalaria pfeifferi, the major vector snail for the human-infecting parasite Schistosoma mansoni.</title>
        <authorList>
            <person name="Bu L."/>
            <person name="Lu L."/>
            <person name="Laidemitt M.R."/>
            <person name="Zhang S.M."/>
            <person name="Mutuku M."/>
            <person name="Mkoji G."/>
            <person name="Steinauer M."/>
            <person name="Loker E.S."/>
        </authorList>
    </citation>
    <scope>NUCLEOTIDE SEQUENCE</scope>
    <source>
        <strain evidence="2">KasaAsao</strain>
    </source>
</reference>
<comment type="caution">
    <text evidence="2">The sequence shown here is derived from an EMBL/GenBank/DDBJ whole genome shotgun (WGS) entry which is preliminary data.</text>
</comment>
<evidence type="ECO:0000313" key="2">
    <source>
        <dbReference type="EMBL" id="KAK0042812.1"/>
    </source>
</evidence>
<name>A0AAD8EWB4_BIOPF</name>
<evidence type="ECO:0000256" key="1">
    <source>
        <dbReference type="SAM" id="MobiDB-lite"/>
    </source>
</evidence>
<feature type="compositionally biased region" description="Polar residues" evidence="1">
    <location>
        <begin position="348"/>
        <end position="360"/>
    </location>
</feature>
<dbReference type="EMBL" id="JASAOG010000231">
    <property type="protein sequence ID" value="KAK0042812.1"/>
    <property type="molecule type" value="Genomic_DNA"/>
</dbReference>
<feature type="region of interest" description="Disordered" evidence="1">
    <location>
        <begin position="282"/>
        <end position="325"/>
    </location>
</feature>
<dbReference type="AlphaFoldDB" id="A0AAD8EWB4"/>